<comment type="caution">
    <text evidence="1">The sequence shown here is derived from an EMBL/GenBank/DDBJ whole genome shotgun (WGS) entry which is preliminary data.</text>
</comment>
<reference evidence="1 2" key="1">
    <citation type="submission" date="2024-01" db="EMBL/GenBank/DDBJ databases">
        <authorList>
            <person name="Allen C."/>
            <person name="Tagirdzhanova G."/>
        </authorList>
    </citation>
    <scope>NUCLEOTIDE SEQUENCE [LARGE SCALE GENOMIC DNA]</scope>
</reference>
<gene>
    <name evidence="1" type="ORF">SEUCBS140593_008541</name>
</gene>
<proteinExistence type="predicted"/>
<sequence>MSGKIDRRANCDVRYGVQHVWIDEHMPVPSTQTIVVDGVNGCTAAIFFGNGHVLGAHLSAANEEAAVEAGTTDTVVIRAPTSTVKAEVQAVIAALLPPATIHSQTYPFRYRTADCLELKVAAGTQSVVETWEKSGN</sequence>
<evidence type="ECO:0000313" key="2">
    <source>
        <dbReference type="Proteomes" id="UP001642482"/>
    </source>
</evidence>
<protein>
    <submittedName>
        <fullName evidence="1">Uncharacterized protein</fullName>
    </submittedName>
</protein>
<name>A0ABP0CMB8_9PEZI</name>
<dbReference type="Proteomes" id="UP001642482">
    <property type="component" value="Unassembled WGS sequence"/>
</dbReference>
<accession>A0ABP0CMB8</accession>
<keyword evidence="2" id="KW-1185">Reference proteome</keyword>
<evidence type="ECO:0000313" key="1">
    <source>
        <dbReference type="EMBL" id="CAK7233257.1"/>
    </source>
</evidence>
<organism evidence="1 2">
    <name type="scientific">Sporothrix eucalyptigena</name>
    <dbReference type="NCBI Taxonomy" id="1812306"/>
    <lineage>
        <taxon>Eukaryota</taxon>
        <taxon>Fungi</taxon>
        <taxon>Dikarya</taxon>
        <taxon>Ascomycota</taxon>
        <taxon>Pezizomycotina</taxon>
        <taxon>Sordariomycetes</taxon>
        <taxon>Sordariomycetidae</taxon>
        <taxon>Ophiostomatales</taxon>
        <taxon>Ophiostomataceae</taxon>
        <taxon>Sporothrix</taxon>
    </lineage>
</organism>
<dbReference type="EMBL" id="CAWUHD010000120">
    <property type="protein sequence ID" value="CAK7233257.1"/>
    <property type="molecule type" value="Genomic_DNA"/>
</dbReference>